<evidence type="ECO:0000313" key="3">
    <source>
        <dbReference type="Proteomes" id="UP000178367"/>
    </source>
</evidence>
<proteinExistence type="predicted"/>
<dbReference type="Proteomes" id="UP000178367">
    <property type="component" value="Unassembled WGS sequence"/>
</dbReference>
<comment type="caution">
    <text evidence="2">The sequence shown here is derived from an EMBL/GenBank/DDBJ whole genome shotgun (WGS) entry which is preliminary data.</text>
</comment>
<dbReference type="EMBL" id="MFGB01000007">
    <property type="protein sequence ID" value="OGF27551.1"/>
    <property type="molecule type" value="Genomic_DNA"/>
</dbReference>
<evidence type="ECO:0000313" key="2">
    <source>
        <dbReference type="EMBL" id="OGF27551.1"/>
    </source>
</evidence>
<name>A0A1F5SMW1_9BACT</name>
<dbReference type="STRING" id="1797994.A2227_01755"/>
<dbReference type="AlphaFoldDB" id="A0A1F5SMW1"/>
<evidence type="ECO:0000256" key="1">
    <source>
        <dbReference type="SAM" id="Phobius"/>
    </source>
</evidence>
<reference evidence="2 3" key="1">
    <citation type="journal article" date="2016" name="Nat. Commun.">
        <title>Thousands of microbial genomes shed light on interconnected biogeochemical processes in an aquifer system.</title>
        <authorList>
            <person name="Anantharaman K."/>
            <person name="Brown C.T."/>
            <person name="Hug L.A."/>
            <person name="Sharon I."/>
            <person name="Castelle C.J."/>
            <person name="Probst A.J."/>
            <person name="Thomas B.C."/>
            <person name="Singh A."/>
            <person name="Wilkins M.J."/>
            <person name="Karaoz U."/>
            <person name="Brodie E.L."/>
            <person name="Williams K.H."/>
            <person name="Hubbard S.S."/>
            <person name="Banfield J.F."/>
        </authorList>
    </citation>
    <scope>NUCLEOTIDE SEQUENCE [LARGE SCALE GENOMIC DNA]</scope>
</reference>
<keyword evidence="1" id="KW-1133">Transmembrane helix</keyword>
<keyword evidence="1" id="KW-0812">Transmembrane</keyword>
<feature type="transmembrane region" description="Helical" evidence="1">
    <location>
        <begin position="109"/>
        <end position="130"/>
    </location>
</feature>
<organism evidence="2 3">
    <name type="scientific">Candidatus Falkowbacteria bacterium RIFOXYA2_FULL_47_19</name>
    <dbReference type="NCBI Taxonomy" id="1797994"/>
    <lineage>
        <taxon>Bacteria</taxon>
        <taxon>Candidatus Falkowiibacteriota</taxon>
    </lineage>
</organism>
<protein>
    <submittedName>
        <fullName evidence="2">Uncharacterized protein</fullName>
    </submittedName>
</protein>
<keyword evidence="1" id="KW-0472">Membrane</keyword>
<sequence>MLDPKRITIYDYVIEDHSLKSFQAYKLRACPVCGGKHLDSVDVCPEKNQPITAAAAKRLAQEKYLAEKIPDMKYMMRSLASGAIAALISILTVFFSYDKFQSLDPDKGFTITALAFVLPLMLSYVIGGYLEIKRKNRILAEFKKQYEPRE</sequence>
<feature type="transmembrane region" description="Helical" evidence="1">
    <location>
        <begin position="78"/>
        <end position="97"/>
    </location>
</feature>
<accession>A0A1F5SMW1</accession>
<gene>
    <name evidence="2" type="ORF">A2227_01755</name>
</gene>